<dbReference type="InterPro" id="IPR036844">
    <property type="entry name" value="Hint_dom_sf"/>
</dbReference>
<dbReference type="InterPro" id="IPR028992">
    <property type="entry name" value="Hedgehog/Intein_dom"/>
</dbReference>
<gene>
    <name evidence="2" type="ORF">K529_018995</name>
</gene>
<dbReference type="Gene3D" id="2.170.16.10">
    <property type="entry name" value="Hedgehog/Intein (Hint) domain"/>
    <property type="match status" value="1"/>
</dbReference>
<dbReference type="EMBL" id="CP015231">
    <property type="protein sequence ID" value="ANP42853.1"/>
    <property type="molecule type" value="Genomic_DNA"/>
</dbReference>
<sequence>MAQYNVTAFRWSGTGYNAQYNTSYSAVIDDDDPYLNGPGDNNETVSINGGPSYVTGGSPYDINVSFTDTSGNAHVETFYFFYVNNSWYFIPGPGSAFSVGATLGSYQSHTTTPTLYSTIVCFVRGTMIETDTGLTAVEDLRAGTLVRTSDGGFKPLRLSLSRKISATALRTNPKLAPVRIMAGALGNSLPQRDLLVSRQHRMLVSSKICERMFGQTDVLLAAHQLTELPGIFAEPGYGEVEYFHLVFDRHEVIYAEGAPTESFFPGPEAIKSMPRAARAELFAIFPQLKNWKDAPQPAFQIPPGKLQRKLVARHLKHNRPLL</sequence>
<accession>A0A1B1A8G6</accession>
<name>A0A1B1A8G6_9RHOB</name>
<dbReference type="GeneID" id="28251967"/>
<organism evidence="2 3">
    <name type="scientific">Tritonibacter mobilis F1926</name>
    <dbReference type="NCBI Taxonomy" id="1265309"/>
    <lineage>
        <taxon>Bacteria</taxon>
        <taxon>Pseudomonadati</taxon>
        <taxon>Pseudomonadota</taxon>
        <taxon>Alphaproteobacteria</taxon>
        <taxon>Rhodobacterales</taxon>
        <taxon>Paracoccaceae</taxon>
        <taxon>Tritonibacter</taxon>
    </lineage>
</organism>
<proteinExistence type="predicted"/>
<dbReference type="OrthoDB" id="6305173at2"/>
<geneLocation type="plasmid" evidence="2 3">
    <name>unnamed1</name>
</geneLocation>
<protein>
    <submittedName>
        <fullName evidence="2">Hemolysin</fullName>
    </submittedName>
</protein>
<dbReference type="AlphaFoldDB" id="A0A1B1A8G6"/>
<keyword evidence="2" id="KW-0614">Plasmid</keyword>
<dbReference type="Pfam" id="PF13403">
    <property type="entry name" value="Hint_2"/>
    <property type="match status" value="1"/>
</dbReference>
<evidence type="ECO:0000259" key="1">
    <source>
        <dbReference type="Pfam" id="PF13403"/>
    </source>
</evidence>
<feature type="domain" description="Hedgehog/Intein (Hint)" evidence="1">
    <location>
        <begin position="120"/>
        <end position="266"/>
    </location>
</feature>
<evidence type="ECO:0000313" key="3">
    <source>
        <dbReference type="Proteomes" id="UP000013243"/>
    </source>
</evidence>
<dbReference type="KEGG" id="rmb:K529_018995"/>
<dbReference type="RefSeq" id="WP_005636092.1">
    <property type="nucleotide sequence ID" value="NZ_CP015231.1"/>
</dbReference>
<reference evidence="2 3" key="1">
    <citation type="journal article" date="2016" name="ISME J.">
        <title>Global occurrence and heterogeneity of the Roseobacter-clade species Ruegeria mobilis.</title>
        <authorList>
            <person name="Sonnenschein E."/>
            <person name="Gram L."/>
        </authorList>
    </citation>
    <scope>NUCLEOTIDE SEQUENCE [LARGE SCALE GENOMIC DNA]</scope>
    <source>
        <strain evidence="2 3">F1926</strain>
        <plasmid evidence="2 3">unnamed1</plasmid>
    </source>
</reference>
<dbReference type="Proteomes" id="UP000013243">
    <property type="component" value="Plasmid unnamed1"/>
</dbReference>
<evidence type="ECO:0000313" key="2">
    <source>
        <dbReference type="EMBL" id="ANP42853.1"/>
    </source>
</evidence>
<dbReference type="SUPFAM" id="SSF51294">
    <property type="entry name" value="Hedgehog/intein (Hint) domain"/>
    <property type="match status" value="1"/>
</dbReference>